<organism evidence="1">
    <name type="scientific">Tanacetum cinerariifolium</name>
    <name type="common">Dalmatian daisy</name>
    <name type="synonym">Chrysanthemum cinerariifolium</name>
    <dbReference type="NCBI Taxonomy" id="118510"/>
    <lineage>
        <taxon>Eukaryota</taxon>
        <taxon>Viridiplantae</taxon>
        <taxon>Streptophyta</taxon>
        <taxon>Embryophyta</taxon>
        <taxon>Tracheophyta</taxon>
        <taxon>Spermatophyta</taxon>
        <taxon>Magnoliopsida</taxon>
        <taxon>eudicotyledons</taxon>
        <taxon>Gunneridae</taxon>
        <taxon>Pentapetalae</taxon>
        <taxon>asterids</taxon>
        <taxon>campanulids</taxon>
        <taxon>Asterales</taxon>
        <taxon>Asteraceae</taxon>
        <taxon>Asteroideae</taxon>
        <taxon>Anthemideae</taxon>
        <taxon>Anthemidinae</taxon>
        <taxon>Tanacetum</taxon>
    </lineage>
</organism>
<dbReference type="Gene3D" id="2.40.70.10">
    <property type="entry name" value="Acid Proteases"/>
    <property type="match status" value="1"/>
</dbReference>
<reference evidence="1" key="1">
    <citation type="journal article" date="2019" name="Sci. Rep.">
        <title>Draft genome of Tanacetum cinerariifolium, the natural source of mosquito coil.</title>
        <authorList>
            <person name="Yamashiro T."/>
            <person name="Shiraishi A."/>
            <person name="Satake H."/>
            <person name="Nakayama K."/>
        </authorList>
    </citation>
    <scope>NUCLEOTIDE SEQUENCE</scope>
</reference>
<dbReference type="PANTHER" id="PTHR33067:SF9">
    <property type="entry name" value="RNA-DIRECTED DNA POLYMERASE"/>
    <property type="match status" value="1"/>
</dbReference>
<protein>
    <recommendedName>
        <fullName evidence="2">Reverse transcriptase domain-containing protein</fullName>
    </recommendedName>
</protein>
<dbReference type="PANTHER" id="PTHR33067">
    <property type="entry name" value="RNA-DIRECTED DNA POLYMERASE-RELATED"/>
    <property type="match status" value="1"/>
</dbReference>
<dbReference type="CDD" id="cd00303">
    <property type="entry name" value="retropepsin_like"/>
    <property type="match status" value="1"/>
</dbReference>
<evidence type="ECO:0000313" key="1">
    <source>
        <dbReference type="EMBL" id="GEZ21147.1"/>
    </source>
</evidence>
<accession>A0A699I6N9</accession>
<sequence>MEDGTVDDSVESMKKELTRVETKAEILVEMPSSEPIGYYLKHKINEKLIKGLVDNHKYNNTLLATCFFNGASNTFSIGRLKHVNGLINQGSDVNVMPISIYNRLTNEKTTGTDIRLSLASHSYIYPLGIAEDVLIDIAGYVYPVDFGILDIKEDKNKPFILGMPFLTTNMAKIKFDKGTVTLKSGKNKVIFDEDKPGSSYNFRLDDSFMTI</sequence>
<dbReference type="AlphaFoldDB" id="A0A699I6N9"/>
<comment type="caution">
    <text evidence="1">The sequence shown here is derived from an EMBL/GenBank/DDBJ whole genome shotgun (WGS) entry which is preliminary data.</text>
</comment>
<proteinExistence type="predicted"/>
<evidence type="ECO:0008006" key="2">
    <source>
        <dbReference type="Google" id="ProtNLM"/>
    </source>
</evidence>
<dbReference type="EMBL" id="BKCJ010252826">
    <property type="protein sequence ID" value="GEZ21147.1"/>
    <property type="molecule type" value="Genomic_DNA"/>
</dbReference>
<name>A0A699I6N9_TANCI</name>
<dbReference type="InterPro" id="IPR021109">
    <property type="entry name" value="Peptidase_aspartic_dom_sf"/>
</dbReference>
<gene>
    <name evidence="1" type="ORF">Tci_493120</name>
</gene>